<evidence type="ECO:0000256" key="4">
    <source>
        <dbReference type="ARBA" id="ARBA00023015"/>
    </source>
</evidence>
<evidence type="ECO:0000313" key="11">
    <source>
        <dbReference type="Proteomes" id="UP001597351"/>
    </source>
</evidence>
<dbReference type="InterPro" id="IPR036388">
    <property type="entry name" value="WH-like_DNA-bd_sf"/>
</dbReference>
<evidence type="ECO:0000313" key="10">
    <source>
        <dbReference type="EMBL" id="MFD1948119.1"/>
    </source>
</evidence>
<dbReference type="InterPro" id="IPR019775">
    <property type="entry name" value="WD40_repeat_CS"/>
</dbReference>
<dbReference type="SUPFAM" id="SSF50998">
    <property type="entry name" value="Quinoprotein alcohol dehydrogenase-like"/>
    <property type="match status" value="1"/>
</dbReference>
<dbReference type="InterPro" id="IPR015943">
    <property type="entry name" value="WD40/YVTN_repeat-like_dom_sf"/>
</dbReference>
<dbReference type="Gene3D" id="1.10.10.10">
    <property type="entry name" value="Winged helix-like DNA-binding domain superfamily/Winged helix DNA-binding domain"/>
    <property type="match status" value="1"/>
</dbReference>
<dbReference type="CDD" id="cd15831">
    <property type="entry name" value="BTAD"/>
    <property type="match status" value="1"/>
</dbReference>
<dbReference type="Pfam" id="PF03704">
    <property type="entry name" value="BTAD"/>
    <property type="match status" value="1"/>
</dbReference>
<sequence>MDFGVLGPFTVSTGRGPVDVPGVKERTLLAHLVSEVGQLVAVDDLIGSLWGDTPPRAPVKALQTYVLRVRNALEPGRGSDPGVLLTDAGGYRLAVPPGSVDAHRFTALAHEGRRLVAAGDHDLAAQRLREAARLWRGPAYAGFESTGFAAAEARRLEEVRTAAAEDRWTAELALGNAAAAVPEVERLLEHHPFRERLWGLLMRAHYQLDRQGDALAAYGRARSALADELGVDPGPELRDLHARVLAHDPTLRPATRRLSPRLEPVGPPLVGRSVELATLHDAWQDARSGQAVAVTLRGPAGGGRRRVAAELARSLADAGHDVREGGPPGAGVLTVVDDLPEVGPPGSLVVGRCAPGETGVGRVVDLAPLGPEEVGLLVSNLVDPDDLAEASRDVWDGGARWPAEVLVAAPAWARRRAEQRVLAGADALGRAAADAATARAELAAGVVGLQAASGPTTGSRSCPWRGLAAYDVDDAATYAGRERLVAQLVAAVAGAGLVGVVGASGSGKSSLVRAGLLAALADGVLPGSEEWTVVDLRPGPHPMAELTRRTVAALGQPVPVGDLLAHLVHPGGASRTLVVVDQLEEAWTQCTDDGERRAFLDVVADLARDDRTGVLLVLRADYVPALADHQRLATALGDGTVLVGAPTATEVRRAVTLPAARAGLRFEPGLDDAVVADCGEGMGVLPLLSVALTRMWEERTDGVLTWSSYLAMGGVEGAIADRAEAVWSGLDEPGRRAARVLLERLSGPGAGDAVVRRSVDLSELAGLGPEVVDVVGPLADARLLTLDDGPEQPTVEVAHESLFSHWPRLAGWLAEDSATRDVLRRTAAATGEWVAAERDGSLLWRGPRLDAALDVASLRPDELTDTEHAFLDASREALDVEIATARQREQQAVRQNRRLRLLASGVAGALVLALVAAGLALAAREDAVTAGRREQAAAVAADAKRLAAQAVNEEQLDLGLLEAVEAVHTENAPETWGALLTLLARVPGLVRQVRSPDLFLEGAATRDGDTVFLSEYEPVLWALDGRTGDTRWKTDVPLGGHVITLDQGPAGLLGAAFTDTATVVVLWDPESGEERWRLEGPDFAAAAGRSGDPMPTEAVWSGSRAIAVSSTHAFVIGADGTVRRAIPIDVPVQPSVLRAWPDGRVSFESPWDVGHVLDPTSGRVRTLPFTIESVSPDGRLVVTADRSEPDRVGVRLRDASTLDPVGEEIVVTSYDGGLAWSPDERHLAIGGGEVLQIHDLRGRLVRSFPAAHTGAIMSVLYSGPDRVWTGGRDGVASLWAAGGSGGFVDEQRLDGSPHLGDTSPSGGLGAYVRFRQTTLNEAYLVDPARGEPVGRSPLPMPPRCRCQPIDVAVAGDGSVAVGAVEAWRPGLIGPFDDRGHVAVWSPDGALVAEVDLPWRPVGVAVSGDGTTSLVHGAGGVALVDLGTATVLDELPREVGAQPPGTDSVRFSPDEQRAAVLRDDGVVVVDADDLSVLAEQSLGSDQTDAPTTVAWSGDGRTLTVGTLGGQLHVLDSRRLAPVAPTRLAAAGFVVDQATSPDGALLATLGSDGDLKLWDTTTWQPLGLPLTEQGSWGVLAFTADGRRLRVLYEAGTPEGDGTVQSVPVDRDLWLARACEVAGRQLTEDEWAVVRPGSPWRRTCP</sequence>
<dbReference type="InterPro" id="IPR051677">
    <property type="entry name" value="AfsR-DnrI-RedD_regulator"/>
</dbReference>
<evidence type="ECO:0000256" key="5">
    <source>
        <dbReference type="ARBA" id="ARBA00023125"/>
    </source>
</evidence>
<dbReference type="InterPro" id="IPR011047">
    <property type="entry name" value="Quinoprotein_ADH-like_sf"/>
</dbReference>
<reference evidence="11" key="1">
    <citation type="journal article" date="2019" name="Int. J. Syst. Evol. Microbiol.">
        <title>The Global Catalogue of Microorganisms (GCM) 10K type strain sequencing project: providing services to taxonomists for standard genome sequencing and annotation.</title>
        <authorList>
            <consortium name="The Broad Institute Genomics Platform"/>
            <consortium name="The Broad Institute Genome Sequencing Center for Infectious Disease"/>
            <person name="Wu L."/>
            <person name="Ma J."/>
        </authorList>
    </citation>
    <scope>NUCLEOTIDE SEQUENCE [LARGE SCALE GENOMIC DNA]</scope>
    <source>
        <strain evidence="11">CGMCC 1.12477</strain>
    </source>
</reference>
<keyword evidence="2 7" id="KW-0853">WD repeat</keyword>
<protein>
    <submittedName>
        <fullName evidence="10">BTAD domain-containing putative transcriptional regulator</fullName>
    </submittedName>
</protein>
<proteinExistence type="inferred from homology"/>
<feature type="domain" description="OmpR/PhoB-type" evidence="9">
    <location>
        <begin position="1"/>
        <end position="95"/>
    </location>
</feature>
<dbReference type="SUPFAM" id="SSF50969">
    <property type="entry name" value="YVTN repeat-like/Quinoprotein amine dehydrogenase"/>
    <property type="match status" value="1"/>
</dbReference>
<accession>A0ABW4TN77</accession>
<keyword evidence="4" id="KW-0805">Transcription regulation</keyword>
<evidence type="ECO:0000256" key="6">
    <source>
        <dbReference type="ARBA" id="ARBA00023163"/>
    </source>
</evidence>
<keyword evidence="11" id="KW-1185">Reference proteome</keyword>
<dbReference type="EMBL" id="JBHUGD010000003">
    <property type="protein sequence ID" value="MFD1948119.1"/>
    <property type="molecule type" value="Genomic_DNA"/>
</dbReference>
<evidence type="ECO:0000256" key="7">
    <source>
        <dbReference type="PROSITE-ProRule" id="PRU00221"/>
    </source>
</evidence>
<name>A0ABW4TN77_9ACTN</name>
<dbReference type="InterPro" id="IPR016032">
    <property type="entry name" value="Sig_transdc_resp-reg_C-effctor"/>
</dbReference>
<dbReference type="SMART" id="SM01043">
    <property type="entry name" value="BTAD"/>
    <property type="match status" value="1"/>
</dbReference>
<dbReference type="PROSITE" id="PS51755">
    <property type="entry name" value="OMPR_PHOB"/>
    <property type="match status" value="1"/>
</dbReference>
<dbReference type="Gene3D" id="2.40.128.630">
    <property type="match status" value="1"/>
</dbReference>
<keyword evidence="5 8" id="KW-0238">DNA-binding</keyword>
<dbReference type="PROSITE" id="PS00678">
    <property type="entry name" value="WD_REPEATS_1"/>
    <property type="match status" value="1"/>
</dbReference>
<evidence type="ECO:0000256" key="1">
    <source>
        <dbReference type="ARBA" id="ARBA00005820"/>
    </source>
</evidence>
<dbReference type="InterPro" id="IPR049052">
    <property type="entry name" value="nSTAND1"/>
</dbReference>
<keyword evidence="6" id="KW-0804">Transcription</keyword>
<dbReference type="Proteomes" id="UP001597351">
    <property type="component" value="Unassembled WGS sequence"/>
</dbReference>
<dbReference type="InterPro" id="IPR027417">
    <property type="entry name" value="P-loop_NTPase"/>
</dbReference>
<evidence type="ECO:0000256" key="8">
    <source>
        <dbReference type="PROSITE-ProRule" id="PRU01091"/>
    </source>
</evidence>
<dbReference type="SUPFAM" id="SSF46894">
    <property type="entry name" value="C-terminal effector domain of the bipartite response regulators"/>
    <property type="match status" value="1"/>
</dbReference>
<dbReference type="PANTHER" id="PTHR35807">
    <property type="entry name" value="TRANSCRIPTIONAL REGULATOR REDD-RELATED"/>
    <property type="match status" value="1"/>
</dbReference>
<dbReference type="SMART" id="SM00320">
    <property type="entry name" value="WD40"/>
    <property type="match status" value="4"/>
</dbReference>
<feature type="DNA-binding region" description="OmpR/PhoB-type" evidence="8">
    <location>
        <begin position="1"/>
        <end position="95"/>
    </location>
</feature>
<feature type="repeat" description="WD" evidence="7">
    <location>
        <begin position="1538"/>
        <end position="1560"/>
    </location>
</feature>
<comment type="similarity">
    <text evidence="1">Belongs to the AfsR/DnrI/RedD regulatory family.</text>
</comment>
<dbReference type="SUPFAM" id="SSF52540">
    <property type="entry name" value="P-loop containing nucleoside triphosphate hydrolases"/>
    <property type="match status" value="1"/>
</dbReference>
<evidence type="ECO:0000259" key="9">
    <source>
        <dbReference type="PROSITE" id="PS51755"/>
    </source>
</evidence>
<evidence type="ECO:0000256" key="2">
    <source>
        <dbReference type="ARBA" id="ARBA00022574"/>
    </source>
</evidence>
<gene>
    <name evidence="10" type="ORF">ACFSDE_15060</name>
</gene>
<dbReference type="InterPro" id="IPR001680">
    <property type="entry name" value="WD40_rpt"/>
</dbReference>
<dbReference type="InterPro" id="IPR001867">
    <property type="entry name" value="OmpR/PhoB-type_DNA-bd"/>
</dbReference>
<dbReference type="RefSeq" id="WP_343919858.1">
    <property type="nucleotide sequence ID" value="NZ_BAAAJT010000002.1"/>
</dbReference>
<comment type="caution">
    <text evidence="10">The sequence shown here is derived from an EMBL/GenBank/DDBJ whole genome shotgun (WGS) entry which is preliminary data.</text>
</comment>
<dbReference type="PANTHER" id="PTHR35807:SF1">
    <property type="entry name" value="TRANSCRIPTIONAL REGULATOR REDD"/>
    <property type="match status" value="1"/>
</dbReference>
<dbReference type="InterPro" id="IPR011990">
    <property type="entry name" value="TPR-like_helical_dom_sf"/>
</dbReference>
<organism evidence="10 11">
    <name type="scientific">Nocardioides aestuarii</name>
    <dbReference type="NCBI Taxonomy" id="252231"/>
    <lineage>
        <taxon>Bacteria</taxon>
        <taxon>Bacillati</taxon>
        <taxon>Actinomycetota</taxon>
        <taxon>Actinomycetes</taxon>
        <taxon>Propionibacteriales</taxon>
        <taxon>Nocardioidaceae</taxon>
        <taxon>Nocardioides</taxon>
    </lineage>
</organism>
<keyword evidence="3" id="KW-0677">Repeat</keyword>
<dbReference type="InterPro" id="IPR005158">
    <property type="entry name" value="BTAD"/>
</dbReference>
<dbReference type="SUPFAM" id="SSF48452">
    <property type="entry name" value="TPR-like"/>
    <property type="match status" value="1"/>
</dbReference>
<dbReference type="Pfam" id="PF20703">
    <property type="entry name" value="nSTAND1"/>
    <property type="match status" value="1"/>
</dbReference>
<dbReference type="Pfam" id="PF00400">
    <property type="entry name" value="WD40"/>
    <property type="match status" value="1"/>
</dbReference>
<dbReference type="SMART" id="SM00862">
    <property type="entry name" value="Trans_reg_C"/>
    <property type="match status" value="1"/>
</dbReference>
<evidence type="ECO:0000256" key="3">
    <source>
        <dbReference type="ARBA" id="ARBA00022737"/>
    </source>
</evidence>
<dbReference type="InterPro" id="IPR011044">
    <property type="entry name" value="Quino_amine_DH_bsu"/>
</dbReference>
<dbReference type="Gene3D" id="1.25.40.10">
    <property type="entry name" value="Tetratricopeptide repeat domain"/>
    <property type="match status" value="1"/>
</dbReference>
<dbReference type="PROSITE" id="PS50082">
    <property type="entry name" value="WD_REPEATS_2"/>
    <property type="match status" value="1"/>
</dbReference>
<dbReference type="Gene3D" id="2.130.10.10">
    <property type="entry name" value="YVTN repeat-like/Quinoprotein amine dehydrogenase"/>
    <property type="match status" value="2"/>
</dbReference>